<evidence type="ECO:0000256" key="1">
    <source>
        <dbReference type="ARBA" id="ARBA00022448"/>
    </source>
</evidence>
<evidence type="ECO:0000313" key="6">
    <source>
        <dbReference type="EMBL" id="MFC6672712.1"/>
    </source>
</evidence>
<dbReference type="GO" id="GO:0016491">
    <property type="term" value="F:oxidoreductase activity"/>
    <property type="evidence" value="ECO:0007669"/>
    <property type="project" value="UniProtKB-KW"/>
</dbReference>
<dbReference type="GO" id="GO:0005524">
    <property type="term" value="F:ATP binding"/>
    <property type="evidence" value="ECO:0007669"/>
    <property type="project" value="UniProtKB-KW"/>
</dbReference>
<dbReference type="Gene3D" id="3.40.50.300">
    <property type="entry name" value="P-loop containing nucleotide triphosphate hydrolases"/>
    <property type="match status" value="1"/>
</dbReference>
<protein>
    <submittedName>
        <fullName evidence="6">ATP-binding cassette domain-containing protein</fullName>
    </submittedName>
</protein>
<dbReference type="InterPro" id="IPR050107">
    <property type="entry name" value="ABC_carbohydrate_import_ATPase"/>
</dbReference>
<keyword evidence="7" id="KW-1185">Reference proteome</keyword>
<dbReference type="Proteomes" id="UP001596422">
    <property type="component" value="Unassembled WGS sequence"/>
</dbReference>
<dbReference type="PANTHER" id="PTHR43790:SF9">
    <property type="entry name" value="GALACTOFURANOSE TRANSPORTER ATP-BINDING PROTEIN YTFR"/>
    <property type="match status" value="1"/>
</dbReference>
<proteinExistence type="predicted"/>
<reference evidence="7" key="1">
    <citation type="journal article" date="2019" name="Int. J. Syst. Evol. Microbiol.">
        <title>The Global Catalogue of Microorganisms (GCM) 10K type strain sequencing project: providing services to taxonomists for standard genome sequencing and annotation.</title>
        <authorList>
            <consortium name="The Broad Institute Genomics Platform"/>
            <consortium name="The Broad Institute Genome Sequencing Center for Infectious Disease"/>
            <person name="Wu L."/>
            <person name="Ma J."/>
        </authorList>
    </citation>
    <scope>NUCLEOTIDE SEQUENCE [LARGE SCALE GENOMIC DNA]</scope>
    <source>
        <strain evidence="7">NBRC 111756</strain>
    </source>
</reference>
<dbReference type="InterPro" id="IPR027417">
    <property type="entry name" value="P-loop_NTPase"/>
</dbReference>
<evidence type="ECO:0000256" key="4">
    <source>
        <dbReference type="ARBA" id="ARBA00022840"/>
    </source>
</evidence>
<dbReference type="EMBL" id="JBHSWE010000001">
    <property type="protein sequence ID" value="MFC6672712.1"/>
    <property type="molecule type" value="Genomic_DNA"/>
</dbReference>
<keyword evidence="6" id="KW-0560">Oxidoreductase</keyword>
<dbReference type="SUPFAM" id="SSF52540">
    <property type="entry name" value="P-loop containing nucleoside triphosphate hydrolases"/>
    <property type="match status" value="1"/>
</dbReference>
<organism evidence="6 7">
    <name type="scientific">Marinobacterium aestuariivivens</name>
    <dbReference type="NCBI Taxonomy" id="1698799"/>
    <lineage>
        <taxon>Bacteria</taxon>
        <taxon>Pseudomonadati</taxon>
        <taxon>Pseudomonadota</taxon>
        <taxon>Gammaproteobacteria</taxon>
        <taxon>Oceanospirillales</taxon>
        <taxon>Oceanospirillaceae</taxon>
        <taxon>Marinobacterium</taxon>
    </lineage>
</organism>
<evidence type="ECO:0000259" key="5">
    <source>
        <dbReference type="PROSITE" id="PS50893"/>
    </source>
</evidence>
<feature type="domain" description="ABC transporter" evidence="5">
    <location>
        <begin position="14"/>
        <end position="199"/>
    </location>
</feature>
<evidence type="ECO:0000256" key="3">
    <source>
        <dbReference type="ARBA" id="ARBA00022741"/>
    </source>
</evidence>
<evidence type="ECO:0000313" key="7">
    <source>
        <dbReference type="Proteomes" id="UP001596422"/>
    </source>
</evidence>
<gene>
    <name evidence="6" type="ORF">ACFQDL_23540</name>
</gene>
<name>A0ABW2A5A1_9GAMM</name>
<comment type="caution">
    <text evidence="6">The sequence shown here is derived from an EMBL/GenBank/DDBJ whole genome shotgun (WGS) entry which is preliminary data.</text>
</comment>
<keyword evidence="2" id="KW-0677">Repeat</keyword>
<dbReference type="PROSITE" id="PS50893">
    <property type="entry name" value="ABC_TRANSPORTER_2"/>
    <property type="match status" value="1"/>
</dbReference>
<accession>A0ABW2A5A1</accession>
<dbReference type="Pfam" id="PF00005">
    <property type="entry name" value="ABC_tran"/>
    <property type="match status" value="1"/>
</dbReference>
<dbReference type="InterPro" id="IPR003439">
    <property type="entry name" value="ABC_transporter-like_ATP-bd"/>
</dbReference>
<keyword evidence="4 6" id="KW-0067">ATP-binding</keyword>
<dbReference type="PANTHER" id="PTHR43790">
    <property type="entry name" value="CARBOHYDRATE TRANSPORT ATP-BINDING PROTEIN MG119-RELATED"/>
    <property type="match status" value="1"/>
</dbReference>
<keyword evidence="3" id="KW-0547">Nucleotide-binding</keyword>
<keyword evidence="1" id="KW-0813">Transport</keyword>
<dbReference type="RefSeq" id="WP_379911133.1">
    <property type="nucleotide sequence ID" value="NZ_JBHSWE010000001.1"/>
</dbReference>
<sequence>METSKSGHRRAPLLQFSKVTKRFGGNVAVDRVSFDVEAGAVLALLGENGAGKSTLIKTLAGIHQRDEGEILFEGRPLTRQHLESGEIAFIHQDLGLVDWMTVAENMSMVMGYPRRFGVIDWRAAHRLAAEALALVGADIDPRRRVSSLSRSEQSLLAIARAVHGKARLLVLDEPTASLPAADVEQLFQVIGDLRRQGWA</sequence>
<evidence type="ECO:0000256" key="2">
    <source>
        <dbReference type="ARBA" id="ARBA00022737"/>
    </source>
</evidence>